<sequence length="232" mass="23568">DRGAECVAASRALTLLPKVLAEGSSSRAPFGAATLAHLGAAAPLVSDAVAALARLIRAHVAAAPADRPLRILEIAAGSGALTRAIADLGEDPRVTLTVSDPDATAAERLRFAFAGRPGLSVTAFDPSAEDEAPGPFDLVVGALGWGHALSGPDALRRLGTTLGDGGALMLAALAPQPLLDVTFGLEPGWFERSASDEFPVGVARDASDWAHDLGDARLADHVVAPLDGVRAP</sequence>
<organism evidence="1 2">
    <name type="scientific">Methylopila musalis</name>
    <dbReference type="NCBI Taxonomy" id="1134781"/>
    <lineage>
        <taxon>Bacteria</taxon>
        <taxon>Pseudomonadati</taxon>
        <taxon>Pseudomonadota</taxon>
        <taxon>Alphaproteobacteria</taxon>
        <taxon>Hyphomicrobiales</taxon>
        <taxon>Methylopilaceae</taxon>
        <taxon>Methylopila</taxon>
    </lineage>
</organism>
<keyword evidence="2" id="KW-1185">Reference proteome</keyword>
<comment type="caution">
    <text evidence="1">The sequence shown here is derived from an EMBL/GenBank/DDBJ whole genome shotgun (WGS) entry which is preliminary data.</text>
</comment>
<evidence type="ECO:0000313" key="1">
    <source>
        <dbReference type="EMBL" id="MFD1333921.1"/>
    </source>
</evidence>
<dbReference type="Proteomes" id="UP001597171">
    <property type="component" value="Unassembled WGS sequence"/>
</dbReference>
<dbReference type="Pfam" id="PF13489">
    <property type="entry name" value="Methyltransf_23"/>
    <property type="match status" value="1"/>
</dbReference>
<keyword evidence="1" id="KW-0808">Transferase</keyword>
<reference evidence="2" key="1">
    <citation type="journal article" date="2019" name="Int. J. Syst. Evol. Microbiol.">
        <title>The Global Catalogue of Microorganisms (GCM) 10K type strain sequencing project: providing services to taxonomists for standard genome sequencing and annotation.</title>
        <authorList>
            <consortium name="The Broad Institute Genomics Platform"/>
            <consortium name="The Broad Institute Genome Sequencing Center for Infectious Disease"/>
            <person name="Wu L."/>
            <person name="Ma J."/>
        </authorList>
    </citation>
    <scope>NUCLEOTIDE SEQUENCE [LARGE SCALE GENOMIC DNA]</scope>
    <source>
        <strain evidence="2">CCUG 61696</strain>
    </source>
</reference>
<gene>
    <name evidence="1" type="ORF">ACFQ4O_18095</name>
</gene>
<protein>
    <submittedName>
        <fullName evidence="1">Class I SAM-dependent methyltransferase</fullName>
        <ecNumber evidence="1">2.1.1.222</ecNumber>
        <ecNumber evidence="1">2.1.1.64</ecNumber>
    </submittedName>
</protein>
<evidence type="ECO:0000313" key="2">
    <source>
        <dbReference type="Proteomes" id="UP001597171"/>
    </source>
</evidence>
<proteinExistence type="predicted"/>
<dbReference type="GO" id="GO:0102208">
    <property type="term" value="F:2-polyprenyl-6-hydroxyphenol methylase activity"/>
    <property type="evidence" value="ECO:0007669"/>
    <property type="project" value="UniProtKB-EC"/>
</dbReference>
<dbReference type="SUPFAM" id="SSF53335">
    <property type="entry name" value="S-adenosyl-L-methionine-dependent methyltransferases"/>
    <property type="match status" value="1"/>
</dbReference>
<feature type="non-terminal residue" evidence="1">
    <location>
        <position position="232"/>
    </location>
</feature>
<dbReference type="RefSeq" id="WP_378777819.1">
    <property type="nucleotide sequence ID" value="NZ_JBHTMX010000423.1"/>
</dbReference>
<dbReference type="EC" id="2.1.1.64" evidence="1"/>
<dbReference type="GO" id="GO:0061542">
    <property type="term" value="F:3-demethylubiquinol 3-O-methyltransferase activity"/>
    <property type="evidence" value="ECO:0007669"/>
    <property type="project" value="UniProtKB-EC"/>
</dbReference>
<dbReference type="EMBL" id="JBHTMX010000423">
    <property type="protein sequence ID" value="MFD1333921.1"/>
    <property type="molecule type" value="Genomic_DNA"/>
</dbReference>
<feature type="non-terminal residue" evidence="1">
    <location>
        <position position="1"/>
    </location>
</feature>
<keyword evidence="1" id="KW-0489">Methyltransferase</keyword>
<name>A0ABW3ZC99_9HYPH</name>
<dbReference type="Gene3D" id="3.40.50.150">
    <property type="entry name" value="Vaccinia Virus protein VP39"/>
    <property type="match status" value="1"/>
</dbReference>
<dbReference type="GO" id="GO:0032259">
    <property type="term" value="P:methylation"/>
    <property type="evidence" value="ECO:0007669"/>
    <property type="project" value="UniProtKB-KW"/>
</dbReference>
<dbReference type="InterPro" id="IPR029063">
    <property type="entry name" value="SAM-dependent_MTases_sf"/>
</dbReference>
<accession>A0ABW3ZC99</accession>
<dbReference type="CDD" id="cd02440">
    <property type="entry name" value="AdoMet_MTases"/>
    <property type="match status" value="1"/>
</dbReference>
<dbReference type="EC" id="2.1.1.222" evidence="1"/>